<dbReference type="CDD" id="cd17930">
    <property type="entry name" value="DEXHc_cas3"/>
    <property type="match status" value="1"/>
</dbReference>
<dbReference type="EC" id="3.1.-.-" evidence="13"/>
<dbReference type="SMART" id="SM00490">
    <property type="entry name" value="HELICc"/>
    <property type="match status" value="1"/>
</dbReference>
<evidence type="ECO:0000256" key="4">
    <source>
        <dbReference type="ARBA" id="ARBA00022723"/>
    </source>
</evidence>
<reference evidence="13" key="2">
    <citation type="submission" date="2013-06" db="EMBL/GenBank/DDBJ databases">
        <title>Draft genome sequence of Clostridium hylemonae (DSM 15053).</title>
        <authorList>
            <person name="Sudarsanam P."/>
            <person name="Ley R."/>
            <person name="Guruge J."/>
            <person name="Turnbaugh P.J."/>
            <person name="Mahowald M."/>
            <person name="Liep D."/>
            <person name="Gordon J."/>
        </authorList>
    </citation>
    <scope>NUCLEOTIDE SEQUENCE</scope>
    <source>
        <strain evidence="13">DSM 15053</strain>
    </source>
</reference>
<dbReference type="InterPro" id="IPR001650">
    <property type="entry name" value="Helicase_C-like"/>
</dbReference>
<dbReference type="PROSITE" id="PS51194">
    <property type="entry name" value="HELICASE_CTER"/>
    <property type="match status" value="1"/>
</dbReference>
<accession>C0BZ46</accession>
<evidence type="ECO:0000256" key="9">
    <source>
        <dbReference type="ARBA" id="ARBA00023118"/>
    </source>
</evidence>
<dbReference type="InterPro" id="IPR027417">
    <property type="entry name" value="P-loop_NTPase"/>
</dbReference>
<comment type="caution">
    <text evidence="13">The sequence shown here is derived from an EMBL/GenBank/DDBJ whole genome shotgun (WGS) entry which is preliminary data.</text>
</comment>
<comment type="similarity">
    <text evidence="1">In the N-terminal section; belongs to the CRISPR-associated nuclease Cas3-HD family.</text>
</comment>
<feature type="domain" description="HD Cas3-type" evidence="12">
    <location>
        <begin position="14"/>
        <end position="205"/>
    </location>
</feature>
<dbReference type="InterPro" id="IPR014001">
    <property type="entry name" value="Helicase_ATP-bd"/>
</dbReference>
<organism evidence="13 14">
    <name type="scientific">[Clostridium] hylemonae DSM 15053</name>
    <dbReference type="NCBI Taxonomy" id="553973"/>
    <lineage>
        <taxon>Bacteria</taxon>
        <taxon>Bacillati</taxon>
        <taxon>Bacillota</taxon>
        <taxon>Clostridia</taxon>
        <taxon>Lachnospirales</taxon>
        <taxon>Lachnospiraceae</taxon>
    </lineage>
</organism>
<evidence type="ECO:0000256" key="3">
    <source>
        <dbReference type="ARBA" id="ARBA00022722"/>
    </source>
</evidence>
<dbReference type="eggNOG" id="COG1203">
    <property type="taxonomic scope" value="Bacteria"/>
</dbReference>
<dbReference type="SUPFAM" id="SSF52540">
    <property type="entry name" value="P-loop containing nucleoside triphosphate hydrolases"/>
    <property type="match status" value="1"/>
</dbReference>
<feature type="domain" description="Helicase ATP-binding" evidence="10">
    <location>
        <begin position="263"/>
        <end position="445"/>
    </location>
</feature>
<keyword evidence="14" id="KW-1185">Reference proteome</keyword>
<keyword evidence="3" id="KW-0540">Nuclease</keyword>
<dbReference type="InterPro" id="IPR011545">
    <property type="entry name" value="DEAD/DEAH_box_helicase_dom"/>
</dbReference>
<dbReference type="GO" id="GO:0016887">
    <property type="term" value="F:ATP hydrolysis activity"/>
    <property type="evidence" value="ECO:0007669"/>
    <property type="project" value="TreeGrafter"/>
</dbReference>
<keyword evidence="5" id="KW-0547">Nucleotide-binding</keyword>
<comment type="similarity">
    <text evidence="2">In the central section; belongs to the CRISPR-associated helicase Cas3 family.</text>
</comment>
<dbReference type="RefSeq" id="WP_006442421.1">
    <property type="nucleotide sequence ID" value="NZ_CP036524.1"/>
</dbReference>
<gene>
    <name evidence="13" type="ORF">CLOHYLEM_05085</name>
</gene>
<reference evidence="13" key="1">
    <citation type="submission" date="2009-02" db="EMBL/GenBank/DDBJ databases">
        <authorList>
            <person name="Fulton L."/>
            <person name="Clifton S."/>
            <person name="Fulton B."/>
            <person name="Xu J."/>
            <person name="Minx P."/>
            <person name="Pepin K.H."/>
            <person name="Johnson M."/>
            <person name="Bhonagiri V."/>
            <person name="Nash W.E."/>
            <person name="Mardis E.R."/>
            <person name="Wilson R.K."/>
        </authorList>
    </citation>
    <scope>NUCLEOTIDE SEQUENCE [LARGE SCALE GENOMIC DNA]</scope>
    <source>
        <strain evidence="13">DSM 15053</strain>
    </source>
</reference>
<protein>
    <submittedName>
        <fullName evidence="13">CRISPR-associated endonuclease Cas3-HD</fullName>
        <ecNumber evidence="13">3.1.-.-</ecNumber>
    </submittedName>
</protein>
<dbReference type="AlphaFoldDB" id="C0BZ46"/>
<dbReference type="NCBIfam" id="TIGR01596">
    <property type="entry name" value="cas3_HD"/>
    <property type="match status" value="1"/>
</dbReference>
<dbReference type="OrthoDB" id="9810236at2"/>
<keyword evidence="6 13" id="KW-0378">Hydrolase</keyword>
<keyword evidence="9" id="KW-0051">Antiviral defense</keyword>
<evidence type="ECO:0000313" key="13">
    <source>
        <dbReference type="EMBL" id="EEG75124.1"/>
    </source>
</evidence>
<dbReference type="InterPro" id="IPR054712">
    <property type="entry name" value="Cas3-like_dom"/>
</dbReference>
<evidence type="ECO:0000259" key="10">
    <source>
        <dbReference type="PROSITE" id="PS51192"/>
    </source>
</evidence>
<evidence type="ECO:0000256" key="2">
    <source>
        <dbReference type="ARBA" id="ARBA00009046"/>
    </source>
</evidence>
<evidence type="ECO:0000313" key="14">
    <source>
        <dbReference type="Proteomes" id="UP000004893"/>
    </source>
</evidence>
<keyword evidence="8" id="KW-0067">ATP-binding</keyword>
<name>C0BZ46_9FIRM</name>
<dbReference type="PANTHER" id="PTHR47962:SF5">
    <property type="entry name" value="ATP-DEPENDENT HELICASE LHR-RELATED"/>
    <property type="match status" value="1"/>
</dbReference>
<evidence type="ECO:0000256" key="5">
    <source>
        <dbReference type="ARBA" id="ARBA00022741"/>
    </source>
</evidence>
<keyword evidence="7" id="KW-0347">Helicase</keyword>
<dbReference type="PROSITE" id="PS51192">
    <property type="entry name" value="HELICASE_ATP_BIND_1"/>
    <property type="match status" value="1"/>
</dbReference>
<proteinExistence type="inferred from homology"/>
<evidence type="ECO:0000256" key="7">
    <source>
        <dbReference type="ARBA" id="ARBA00022806"/>
    </source>
</evidence>
<dbReference type="CDD" id="cd09641">
    <property type="entry name" value="Cas3''_I"/>
    <property type="match status" value="1"/>
</dbReference>
<evidence type="ECO:0000259" key="11">
    <source>
        <dbReference type="PROSITE" id="PS51194"/>
    </source>
</evidence>
<dbReference type="Pfam" id="PF22590">
    <property type="entry name" value="Cas3-like_C_2"/>
    <property type="match status" value="1"/>
</dbReference>
<keyword evidence="4" id="KW-0479">Metal-binding</keyword>
<keyword evidence="13" id="KW-0255">Endonuclease</keyword>
<dbReference type="STRING" id="553973.CLOHYLEM_05085"/>
<dbReference type="Gene3D" id="1.10.3210.30">
    <property type="match status" value="1"/>
</dbReference>
<dbReference type="InterPro" id="IPR006483">
    <property type="entry name" value="CRISPR-assoc_Cas3_HD"/>
</dbReference>
<dbReference type="Proteomes" id="UP000004893">
    <property type="component" value="Unassembled WGS sequence"/>
</dbReference>
<evidence type="ECO:0000256" key="1">
    <source>
        <dbReference type="ARBA" id="ARBA00006847"/>
    </source>
</evidence>
<dbReference type="SMART" id="SM00487">
    <property type="entry name" value="DEXDc"/>
    <property type="match status" value="1"/>
</dbReference>
<dbReference type="InterPro" id="IPR006474">
    <property type="entry name" value="Helicase_Cas3_CRISPR-ass_core"/>
</dbReference>
<dbReference type="GO" id="GO:0051607">
    <property type="term" value="P:defense response to virus"/>
    <property type="evidence" value="ECO:0007669"/>
    <property type="project" value="UniProtKB-KW"/>
</dbReference>
<dbReference type="GO" id="GO:0005524">
    <property type="term" value="F:ATP binding"/>
    <property type="evidence" value="ECO:0007669"/>
    <property type="project" value="UniProtKB-KW"/>
</dbReference>
<dbReference type="Gene3D" id="3.40.50.300">
    <property type="entry name" value="P-loop containing nucleotide triphosphate hydrolases"/>
    <property type="match status" value="2"/>
</dbReference>
<dbReference type="NCBIfam" id="TIGR01587">
    <property type="entry name" value="cas3_core"/>
    <property type="match status" value="1"/>
</dbReference>
<dbReference type="Pfam" id="PF00270">
    <property type="entry name" value="DEAD"/>
    <property type="match status" value="1"/>
</dbReference>
<dbReference type="GO" id="GO:0003677">
    <property type="term" value="F:DNA binding"/>
    <property type="evidence" value="ECO:0007669"/>
    <property type="project" value="TreeGrafter"/>
</dbReference>
<dbReference type="PROSITE" id="PS51643">
    <property type="entry name" value="HD_CAS3"/>
    <property type="match status" value="1"/>
</dbReference>
<dbReference type="HOGENOM" id="CLU_010123_0_0_9"/>
<sequence>MEDPYIAHFREENGQITVQSVLEHNSNVAFLAEQNSSIEILSPIAGLIGTYHDAGKYLDAFQQYIEKNIEGKKTHRGEVNHSTAGGCLLEQFAAGTMETQMMEFPVYCHHGLSDALSGNGKILIDERLRQRENVQCVSERFYQFHDKQELENKFYESRKKIGEILTALHKYAQSLTQGERSLQKNFFVGMYERILLSLLIDADWSDTACFMENKKIEERIQKNHGRNRIWDECKRYFDVYMSRFSKDSKLSGMRTEILRQCLLQGKTDGTLYRLTVPTGSGKTLSSLGFALNHARVHHKKHIIYVAPYTSILEQNAEEIRKATGNPEIVLEHHSNIFYEGEEEQRRKELLAENWSSPIIVTTAVQFLNTLFSSSSKNIRRMNNICNSVIIFDEIQALPVRTIKLFNLAVNFLTGFGESTVVLCSATQPLLDRIMECSLNRPQNMIEPDKKYEDAFQRTTIHDKTKLTNLGLSAEELGEFILDRAQEEERVLAIVNTKKCAEATYKYLKKKCKDSDYLLFHLSTNMCPQNRQDVLNEIKEKLFEADRKIICVTTQLIEAGVDISFRCVIRSLAGLDSIVQAAGRCNRNKEVENGNVYVIKMSKEAENVSGLRDIVKAQEAMLSVLYQFEMRPSSFNDRLDSGKAIELYYSLYMSSRKEEMSYLVSADGRSDTLLNLLSTNSKVWSAVKRNNKDGHTFLRQAFKTAGDLFEVIPEDGKVDVVVEYDTAAKEQIRILCGQYVTLDEQQQAVRKLQKYTVGISDRMRQQLSNAVTTVCDDKRKILVLSENYYSHETGVSIEPVMEFINY</sequence>
<dbReference type="GO" id="GO:0004386">
    <property type="term" value="F:helicase activity"/>
    <property type="evidence" value="ECO:0007669"/>
    <property type="project" value="UniProtKB-KW"/>
</dbReference>
<dbReference type="InterPro" id="IPR038257">
    <property type="entry name" value="CRISPR-assoc_Cas3_HD_sf"/>
</dbReference>
<evidence type="ECO:0000259" key="12">
    <source>
        <dbReference type="PROSITE" id="PS51643"/>
    </source>
</evidence>
<feature type="domain" description="Helicase C-terminal" evidence="11">
    <location>
        <begin position="472"/>
        <end position="635"/>
    </location>
</feature>
<dbReference type="PANTHER" id="PTHR47962">
    <property type="entry name" value="ATP-DEPENDENT HELICASE LHR-RELATED-RELATED"/>
    <property type="match status" value="1"/>
</dbReference>
<dbReference type="InterPro" id="IPR052511">
    <property type="entry name" value="ATP-dep_Helicase"/>
</dbReference>
<dbReference type="EMBL" id="ABYI02000018">
    <property type="protein sequence ID" value="EEG75124.1"/>
    <property type="molecule type" value="Genomic_DNA"/>
</dbReference>
<dbReference type="GO" id="GO:0004519">
    <property type="term" value="F:endonuclease activity"/>
    <property type="evidence" value="ECO:0007669"/>
    <property type="project" value="UniProtKB-KW"/>
</dbReference>
<evidence type="ECO:0000256" key="8">
    <source>
        <dbReference type="ARBA" id="ARBA00022840"/>
    </source>
</evidence>
<evidence type="ECO:0000256" key="6">
    <source>
        <dbReference type="ARBA" id="ARBA00022801"/>
    </source>
</evidence>
<dbReference type="GO" id="GO:0046872">
    <property type="term" value="F:metal ion binding"/>
    <property type="evidence" value="ECO:0007669"/>
    <property type="project" value="UniProtKB-KW"/>
</dbReference>